<keyword evidence="5 6" id="KW-0472">Membrane</keyword>
<keyword evidence="9" id="KW-1185">Reference proteome</keyword>
<dbReference type="EMBL" id="VFPQ01000001">
    <property type="protein sequence ID" value="TQM75858.1"/>
    <property type="molecule type" value="Genomic_DNA"/>
</dbReference>
<feature type="transmembrane region" description="Helical" evidence="6">
    <location>
        <begin position="499"/>
        <end position="518"/>
    </location>
</feature>
<dbReference type="PANTHER" id="PTHR34820">
    <property type="entry name" value="INNER MEMBRANE PROTEIN YEBZ"/>
    <property type="match status" value="1"/>
</dbReference>
<keyword evidence="2" id="KW-1003">Cell membrane</keyword>
<feature type="transmembrane region" description="Helical" evidence="6">
    <location>
        <begin position="226"/>
        <end position="250"/>
    </location>
</feature>
<feature type="transmembrane region" description="Helical" evidence="6">
    <location>
        <begin position="299"/>
        <end position="317"/>
    </location>
</feature>
<evidence type="ECO:0000256" key="5">
    <source>
        <dbReference type="ARBA" id="ARBA00023136"/>
    </source>
</evidence>
<reference evidence="8 9" key="1">
    <citation type="submission" date="2019-06" db="EMBL/GenBank/DDBJ databases">
        <title>Sequencing the genomes of 1000 actinobacteria strains.</title>
        <authorList>
            <person name="Klenk H.-P."/>
        </authorList>
    </citation>
    <scope>NUCLEOTIDE SEQUENCE [LARGE SCALE GENOMIC DNA]</scope>
    <source>
        <strain evidence="8 9">DSM 43186</strain>
    </source>
</reference>
<feature type="transmembrane region" description="Helical" evidence="6">
    <location>
        <begin position="568"/>
        <end position="590"/>
    </location>
</feature>
<feature type="transmembrane region" description="Helical" evidence="6">
    <location>
        <begin position="170"/>
        <end position="190"/>
    </location>
</feature>
<dbReference type="Pfam" id="PF09678">
    <property type="entry name" value="Caa3_CtaG"/>
    <property type="match status" value="1"/>
</dbReference>
<evidence type="ECO:0000256" key="1">
    <source>
        <dbReference type="ARBA" id="ARBA00004651"/>
    </source>
</evidence>
<feature type="transmembrane region" description="Helical" evidence="6">
    <location>
        <begin position="398"/>
        <end position="418"/>
    </location>
</feature>
<evidence type="ECO:0000313" key="8">
    <source>
        <dbReference type="EMBL" id="TQM75858.1"/>
    </source>
</evidence>
<dbReference type="GO" id="GO:0006825">
    <property type="term" value="P:copper ion transport"/>
    <property type="evidence" value="ECO:0007669"/>
    <property type="project" value="InterPro"/>
</dbReference>
<feature type="domain" description="Copper resistance protein D" evidence="7">
    <location>
        <begin position="261"/>
        <end position="359"/>
    </location>
</feature>
<feature type="transmembrane region" description="Helical" evidence="6">
    <location>
        <begin position="262"/>
        <end position="287"/>
    </location>
</feature>
<dbReference type="InterPro" id="IPR019108">
    <property type="entry name" value="Caa3_assmbl_CtaG-rel"/>
</dbReference>
<sequence>MVSKVSPAERAGVHVADEGPVPARAAGASPGEAGGRPRIALWALATLACGAGVLVAALLFGLSGPPRAIVDLPTAGPLVTWSLPVVRLLLDACGVMTAGTLLAAAVLVPARSVRLAPVAVRCVRAAGRWALGWAACAALLLVLTLADILGVPLGELAGQEGLVELAASFAQMRATVMVVLLAMAIALACGRVTRLRGAAVALLAALVALVPPLYAGHSASAADHDLAVSSMIVHGVGVAAWVGGLAAILLHLRDAREILPAALTRFSALALGCFVAAGASGLVNIAARLEDLSLLWTSRYGQLVIAKVVLLAALGWFGLMHRRRTVAAVTAGRTRRPFLRLATGELVVMAGTIGLAVALSRTPPPADDAETSWIALQLGYHVPPLQGARLLTEVRPDLFLLLTLAGAGLLYAAGVRRLRRSGTAWPARRALCWYGGLGVLAFVLLSGVGAYGRVMFSVHAIQFLAITVAAPLLLAAAAPITLGRTVLGLARPEGAGRWLTHPAAGFVAYALPVPLFYFTDWFVLAQWSYACHVATVALFLGVGFCYFRLVLEADPPAVPLEPGNRLRLLIAGLPVHLLLAAALMDGPVVGEGWYFQLGLMWGSPEGAAGGGRAAETLALAADQRVGALIGGIGALMIFLVVLFLFWLRERKRESGANN</sequence>
<feature type="transmembrane region" description="Helical" evidence="6">
    <location>
        <begin position="625"/>
        <end position="647"/>
    </location>
</feature>
<proteinExistence type="predicted"/>
<gene>
    <name evidence="8" type="ORF">FHX40_2580</name>
</gene>
<evidence type="ECO:0000313" key="9">
    <source>
        <dbReference type="Proteomes" id="UP000319213"/>
    </source>
</evidence>
<evidence type="ECO:0000256" key="2">
    <source>
        <dbReference type="ARBA" id="ARBA00022475"/>
    </source>
</evidence>
<keyword evidence="3 6" id="KW-0812">Transmembrane</keyword>
<feature type="transmembrane region" description="Helical" evidence="6">
    <location>
        <begin position="338"/>
        <end position="359"/>
    </location>
</feature>
<dbReference type="Proteomes" id="UP000319213">
    <property type="component" value="Unassembled WGS sequence"/>
</dbReference>
<keyword evidence="4 6" id="KW-1133">Transmembrane helix</keyword>
<evidence type="ECO:0000256" key="3">
    <source>
        <dbReference type="ARBA" id="ARBA00022692"/>
    </source>
</evidence>
<dbReference type="AlphaFoldDB" id="A0A543IZ72"/>
<dbReference type="GO" id="GO:0005886">
    <property type="term" value="C:plasma membrane"/>
    <property type="evidence" value="ECO:0007669"/>
    <property type="project" value="UniProtKB-SubCell"/>
</dbReference>
<name>A0A543IZ72_9ACTN</name>
<evidence type="ECO:0000256" key="6">
    <source>
        <dbReference type="SAM" id="Phobius"/>
    </source>
</evidence>
<comment type="caution">
    <text evidence="8">The sequence shown here is derived from an EMBL/GenBank/DDBJ whole genome shotgun (WGS) entry which is preliminary data.</text>
</comment>
<dbReference type="InterPro" id="IPR008457">
    <property type="entry name" value="Cu-R_CopD_dom"/>
</dbReference>
<feature type="transmembrane region" description="Helical" evidence="6">
    <location>
        <begin position="524"/>
        <end position="547"/>
    </location>
</feature>
<evidence type="ECO:0000259" key="7">
    <source>
        <dbReference type="Pfam" id="PF05425"/>
    </source>
</evidence>
<protein>
    <submittedName>
        <fullName evidence="8">Putative copper resistance protein D</fullName>
    </submittedName>
</protein>
<feature type="transmembrane region" description="Helical" evidence="6">
    <location>
        <begin position="39"/>
        <end position="61"/>
    </location>
</feature>
<dbReference type="PANTHER" id="PTHR34820:SF4">
    <property type="entry name" value="INNER MEMBRANE PROTEIN YEBZ"/>
    <property type="match status" value="1"/>
</dbReference>
<accession>A0A543IZ72</accession>
<feature type="transmembrane region" description="Helical" evidence="6">
    <location>
        <begin position="81"/>
        <end position="108"/>
    </location>
</feature>
<dbReference type="InterPro" id="IPR032694">
    <property type="entry name" value="CopC/D"/>
</dbReference>
<feature type="transmembrane region" description="Helical" evidence="6">
    <location>
        <begin position="430"/>
        <end position="451"/>
    </location>
</feature>
<dbReference type="RefSeq" id="WP_142259809.1">
    <property type="nucleotide sequence ID" value="NZ_BMPV01000001.1"/>
</dbReference>
<feature type="transmembrane region" description="Helical" evidence="6">
    <location>
        <begin position="197"/>
        <end position="214"/>
    </location>
</feature>
<comment type="subcellular location">
    <subcellularLocation>
        <location evidence="1">Cell membrane</location>
        <topology evidence="1">Multi-pass membrane protein</topology>
    </subcellularLocation>
</comment>
<dbReference type="Pfam" id="PF05425">
    <property type="entry name" value="CopD"/>
    <property type="match status" value="1"/>
</dbReference>
<feature type="transmembrane region" description="Helical" evidence="6">
    <location>
        <begin position="129"/>
        <end position="150"/>
    </location>
</feature>
<organism evidence="8 9">
    <name type="scientific">Thermopolyspora flexuosa</name>
    <dbReference type="NCBI Taxonomy" id="103836"/>
    <lineage>
        <taxon>Bacteria</taxon>
        <taxon>Bacillati</taxon>
        <taxon>Actinomycetota</taxon>
        <taxon>Actinomycetes</taxon>
        <taxon>Streptosporangiales</taxon>
        <taxon>Streptosporangiaceae</taxon>
        <taxon>Thermopolyspora</taxon>
    </lineage>
</organism>
<feature type="transmembrane region" description="Helical" evidence="6">
    <location>
        <begin position="463"/>
        <end position="487"/>
    </location>
</feature>
<dbReference type="OrthoDB" id="5241646at2"/>
<evidence type="ECO:0000256" key="4">
    <source>
        <dbReference type="ARBA" id="ARBA00022989"/>
    </source>
</evidence>